<protein>
    <submittedName>
        <fullName evidence="1">Uncharacterized protein</fullName>
    </submittedName>
</protein>
<name>A0A0E9QV45_ANGAN</name>
<organism evidence="1">
    <name type="scientific">Anguilla anguilla</name>
    <name type="common">European freshwater eel</name>
    <name type="synonym">Muraena anguilla</name>
    <dbReference type="NCBI Taxonomy" id="7936"/>
    <lineage>
        <taxon>Eukaryota</taxon>
        <taxon>Metazoa</taxon>
        <taxon>Chordata</taxon>
        <taxon>Craniata</taxon>
        <taxon>Vertebrata</taxon>
        <taxon>Euteleostomi</taxon>
        <taxon>Actinopterygii</taxon>
        <taxon>Neopterygii</taxon>
        <taxon>Teleostei</taxon>
        <taxon>Anguilliformes</taxon>
        <taxon>Anguillidae</taxon>
        <taxon>Anguilla</taxon>
    </lineage>
</organism>
<accession>A0A0E9QV45</accession>
<proteinExistence type="predicted"/>
<dbReference type="AlphaFoldDB" id="A0A0E9QV45"/>
<sequence>MPSFVIDTRFTHICPKLE</sequence>
<reference evidence="1" key="2">
    <citation type="journal article" date="2015" name="Fish Shellfish Immunol.">
        <title>Early steps in the European eel (Anguilla anguilla)-Vibrio vulnificus interaction in the gills: Role of the RtxA13 toxin.</title>
        <authorList>
            <person name="Callol A."/>
            <person name="Pajuelo D."/>
            <person name="Ebbesson L."/>
            <person name="Teles M."/>
            <person name="MacKenzie S."/>
            <person name="Amaro C."/>
        </authorList>
    </citation>
    <scope>NUCLEOTIDE SEQUENCE</scope>
</reference>
<dbReference type="EMBL" id="GBXM01088285">
    <property type="protein sequence ID" value="JAH20292.1"/>
    <property type="molecule type" value="Transcribed_RNA"/>
</dbReference>
<evidence type="ECO:0000313" key="1">
    <source>
        <dbReference type="EMBL" id="JAH20292.1"/>
    </source>
</evidence>
<reference evidence="1" key="1">
    <citation type="submission" date="2014-11" db="EMBL/GenBank/DDBJ databases">
        <authorList>
            <person name="Amaro Gonzalez C."/>
        </authorList>
    </citation>
    <scope>NUCLEOTIDE SEQUENCE</scope>
</reference>